<keyword evidence="3" id="KW-1185">Reference proteome</keyword>
<evidence type="ECO:0000313" key="2">
    <source>
        <dbReference type="EMBL" id="MFC5409745.1"/>
    </source>
</evidence>
<dbReference type="EMBL" id="JBHSMA010000002">
    <property type="protein sequence ID" value="MFC5409745.1"/>
    <property type="molecule type" value="Genomic_DNA"/>
</dbReference>
<keyword evidence="1" id="KW-0472">Membrane</keyword>
<comment type="caution">
    <text evidence="2">The sequence shown here is derived from an EMBL/GenBank/DDBJ whole genome shotgun (WGS) entry which is preliminary data.</text>
</comment>
<gene>
    <name evidence="2" type="ORF">ACFPMF_10530</name>
</gene>
<feature type="transmembrane region" description="Helical" evidence="1">
    <location>
        <begin position="387"/>
        <end position="405"/>
    </location>
</feature>
<dbReference type="RefSeq" id="WP_379844172.1">
    <property type="nucleotide sequence ID" value="NZ_JBHSMA010000002.1"/>
</dbReference>
<feature type="transmembrane region" description="Helical" evidence="1">
    <location>
        <begin position="89"/>
        <end position="107"/>
    </location>
</feature>
<name>A0ABW0IB28_9BACT</name>
<evidence type="ECO:0008006" key="4">
    <source>
        <dbReference type="Google" id="ProtNLM"/>
    </source>
</evidence>
<dbReference type="Proteomes" id="UP001596106">
    <property type="component" value="Unassembled WGS sequence"/>
</dbReference>
<feature type="transmembrane region" description="Helical" evidence="1">
    <location>
        <begin position="325"/>
        <end position="341"/>
    </location>
</feature>
<evidence type="ECO:0000256" key="1">
    <source>
        <dbReference type="SAM" id="Phobius"/>
    </source>
</evidence>
<sequence>MFIVYSKTAIAFVFSLLFILCWRNRRTAESLLAQHNWPWLLIFWTLLRLIPFVSIYLIFNFLPQSDVANYYYPIGVSAKMPGIPYRDVYNPYAPLYGFWMAIPLLVWNSTKALVLFLTLVELLAVWLTCRAYQSRFSREERLLRALLYYLLPLPFVMAVLSGQEDVALWIFALLAIMALKDDGSDYRCGLWLALGILSTKAVFILIILPFFLLIRQPLRFLAGLATPGVPALIFLYVKTGFLFIQQPMDEGQYLKAPNWASLLHPWTSGFIDPNWPIWTYVGLVICLLVGFQALRLRGPHDYRTYFPLFYTATFSIMTVVQKNAIANYAYLFMLPLVFQMVDFRNPKAIFGLLLFNIAASVHPSLWWRIGQPYYKTPGEILSQPVYLLEYSVEIFIVGYLLYLVVQAQKQLKAPAAWQTQRTDSVP</sequence>
<feature type="transmembrane region" description="Helical" evidence="1">
    <location>
        <begin position="39"/>
        <end position="59"/>
    </location>
</feature>
<reference evidence="3" key="1">
    <citation type="journal article" date="2019" name="Int. J. Syst. Evol. Microbiol.">
        <title>The Global Catalogue of Microorganisms (GCM) 10K type strain sequencing project: providing services to taxonomists for standard genome sequencing and annotation.</title>
        <authorList>
            <consortium name="The Broad Institute Genomics Platform"/>
            <consortium name="The Broad Institute Genome Sequencing Center for Infectious Disease"/>
            <person name="Wu L."/>
            <person name="Ma J."/>
        </authorList>
    </citation>
    <scope>NUCLEOTIDE SEQUENCE [LARGE SCALE GENOMIC DNA]</scope>
    <source>
        <strain evidence="3">CCUG 55250</strain>
    </source>
</reference>
<evidence type="ECO:0000313" key="3">
    <source>
        <dbReference type="Proteomes" id="UP001596106"/>
    </source>
</evidence>
<keyword evidence="1" id="KW-0812">Transmembrane</keyword>
<keyword evidence="1" id="KW-1133">Transmembrane helix</keyword>
<protein>
    <recommendedName>
        <fullName evidence="4">DUF2029 domain-containing protein</fullName>
    </recommendedName>
</protein>
<feature type="transmembrane region" description="Helical" evidence="1">
    <location>
        <begin position="302"/>
        <end position="319"/>
    </location>
</feature>
<feature type="transmembrane region" description="Helical" evidence="1">
    <location>
        <begin position="277"/>
        <end position="295"/>
    </location>
</feature>
<proteinExistence type="predicted"/>
<feature type="transmembrane region" description="Helical" evidence="1">
    <location>
        <begin position="220"/>
        <end position="244"/>
    </location>
</feature>
<organism evidence="2 3">
    <name type="scientific">Larkinella bovis</name>
    <dbReference type="NCBI Taxonomy" id="683041"/>
    <lineage>
        <taxon>Bacteria</taxon>
        <taxon>Pseudomonadati</taxon>
        <taxon>Bacteroidota</taxon>
        <taxon>Cytophagia</taxon>
        <taxon>Cytophagales</taxon>
        <taxon>Spirosomataceae</taxon>
        <taxon>Larkinella</taxon>
    </lineage>
</organism>
<feature type="transmembrane region" description="Helical" evidence="1">
    <location>
        <begin position="145"/>
        <end position="178"/>
    </location>
</feature>
<accession>A0ABW0IB28</accession>
<feature type="transmembrane region" description="Helical" evidence="1">
    <location>
        <begin position="348"/>
        <end position="367"/>
    </location>
</feature>
<feature type="transmembrane region" description="Helical" evidence="1">
    <location>
        <begin position="113"/>
        <end position="133"/>
    </location>
</feature>
<feature type="transmembrane region" description="Helical" evidence="1">
    <location>
        <begin position="190"/>
        <end position="213"/>
    </location>
</feature>